<sequence length="80" mass="9298">MMETIKTLIVDKEVSSEKRDERKRWEKEEVVKNYFEIQTKKLEIDEINARAAAKEVGQQAEGAGDRLPLEDQDHGDPLDR</sequence>
<gene>
    <name evidence="2" type="ORF">QYE76_034847</name>
</gene>
<protein>
    <submittedName>
        <fullName evidence="2">Uncharacterized protein</fullName>
    </submittedName>
</protein>
<feature type="region of interest" description="Disordered" evidence="1">
    <location>
        <begin position="53"/>
        <end position="80"/>
    </location>
</feature>
<evidence type="ECO:0000256" key="1">
    <source>
        <dbReference type="SAM" id="MobiDB-lite"/>
    </source>
</evidence>
<proteinExistence type="predicted"/>
<organism evidence="2 3">
    <name type="scientific">Lolium multiflorum</name>
    <name type="common">Italian ryegrass</name>
    <name type="synonym">Lolium perenne subsp. multiflorum</name>
    <dbReference type="NCBI Taxonomy" id="4521"/>
    <lineage>
        <taxon>Eukaryota</taxon>
        <taxon>Viridiplantae</taxon>
        <taxon>Streptophyta</taxon>
        <taxon>Embryophyta</taxon>
        <taxon>Tracheophyta</taxon>
        <taxon>Spermatophyta</taxon>
        <taxon>Magnoliopsida</taxon>
        <taxon>Liliopsida</taxon>
        <taxon>Poales</taxon>
        <taxon>Poaceae</taxon>
        <taxon>BOP clade</taxon>
        <taxon>Pooideae</taxon>
        <taxon>Poodae</taxon>
        <taxon>Poeae</taxon>
        <taxon>Poeae Chloroplast Group 2 (Poeae type)</taxon>
        <taxon>Loliodinae</taxon>
        <taxon>Loliinae</taxon>
        <taxon>Lolium</taxon>
    </lineage>
</organism>
<dbReference type="AlphaFoldDB" id="A0AAD8R1D6"/>
<comment type="caution">
    <text evidence="2">The sequence shown here is derived from an EMBL/GenBank/DDBJ whole genome shotgun (WGS) entry which is preliminary data.</text>
</comment>
<dbReference type="EMBL" id="JAUUTY010000007">
    <property type="protein sequence ID" value="KAK1611174.1"/>
    <property type="molecule type" value="Genomic_DNA"/>
</dbReference>
<feature type="compositionally biased region" description="Basic and acidic residues" evidence="1">
    <location>
        <begin position="63"/>
        <end position="80"/>
    </location>
</feature>
<evidence type="ECO:0000313" key="3">
    <source>
        <dbReference type="Proteomes" id="UP001231189"/>
    </source>
</evidence>
<name>A0AAD8R1D6_LOLMU</name>
<reference evidence="2" key="1">
    <citation type="submission" date="2023-07" db="EMBL/GenBank/DDBJ databases">
        <title>A chromosome-level genome assembly of Lolium multiflorum.</title>
        <authorList>
            <person name="Chen Y."/>
            <person name="Copetti D."/>
            <person name="Kolliker R."/>
            <person name="Studer B."/>
        </authorList>
    </citation>
    <scope>NUCLEOTIDE SEQUENCE</scope>
    <source>
        <strain evidence="2">02402/16</strain>
        <tissue evidence="2">Leaf</tissue>
    </source>
</reference>
<dbReference type="Proteomes" id="UP001231189">
    <property type="component" value="Unassembled WGS sequence"/>
</dbReference>
<keyword evidence="3" id="KW-1185">Reference proteome</keyword>
<accession>A0AAD8R1D6</accession>
<evidence type="ECO:0000313" key="2">
    <source>
        <dbReference type="EMBL" id="KAK1611174.1"/>
    </source>
</evidence>